<organism evidence="1 2">
    <name type="scientific">Rhizobium etli</name>
    <dbReference type="NCBI Taxonomy" id="29449"/>
    <lineage>
        <taxon>Bacteria</taxon>
        <taxon>Pseudomonadati</taxon>
        <taxon>Pseudomonadota</taxon>
        <taxon>Alphaproteobacteria</taxon>
        <taxon>Hyphomicrobiales</taxon>
        <taxon>Rhizobiaceae</taxon>
        <taxon>Rhizobium/Agrobacterium group</taxon>
        <taxon>Rhizobium</taxon>
    </lineage>
</organism>
<name>A0AAN1BEJ8_RHIET</name>
<dbReference type="AlphaFoldDB" id="A0AAN1BEJ8"/>
<evidence type="ECO:0000313" key="1">
    <source>
        <dbReference type="EMBL" id="ARQ09516.1"/>
    </source>
</evidence>
<reference evidence="1 2" key="1">
    <citation type="submission" date="2017-04" db="EMBL/GenBank/DDBJ databases">
        <title>Complete genome sequences of Rhizobium genomic linages associated to common bean (phaseolus vulgaris).</title>
        <authorList>
            <person name="Santamaria R.I."/>
            <person name="Bustos P."/>
            <person name="Perez-Carrascal O."/>
            <person name="Martinez-Flores I."/>
            <person name="Juarez S."/>
            <person name="Lozano L."/>
            <person name="Miranda F."/>
            <person name="Vinuesa P."/>
            <person name="Martinez-Romero E."/>
            <person name="Cevallos M.A."/>
            <person name="Romero D."/>
            <person name="Davila G."/>
            <person name="Gonzalez V."/>
        </authorList>
    </citation>
    <scope>NUCLEOTIDE SEQUENCE [LARGE SCALE GENOMIC DNA]</scope>
    <source>
        <strain evidence="1 2">NXC12</strain>
    </source>
</reference>
<dbReference type="EMBL" id="CP020906">
    <property type="protein sequence ID" value="ARQ09516.1"/>
    <property type="molecule type" value="Genomic_DNA"/>
</dbReference>
<protein>
    <submittedName>
        <fullName evidence="1">Uncharacterized protein</fullName>
    </submittedName>
</protein>
<accession>A0AAN1BEJ8</accession>
<dbReference type="Proteomes" id="UP000194159">
    <property type="component" value="Chromosome"/>
</dbReference>
<gene>
    <name evidence="1" type="ORF">NXC12_CH01449</name>
</gene>
<evidence type="ECO:0000313" key="2">
    <source>
        <dbReference type="Proteomes" id="UP000194159"/>
    </source>
</evidence>
<sequence>MDVPQNIRHENLPRETIEIDFYSDVRVMPNDYFGAGGLIFGCGAAEVHVVRQVAFSIENY</sequence>
<proteinExistence type="predicted"/>